<feature type="compositionally biased region" description="Basic residues" evidence="4">
    <location>
        <begin position="280"/>
        <end position="289"/>
    </location>
</feature>
<proteinExistence type="predicted"/>
<dbReference type="GO" id="GO:0043161">
    <property type="term" value="P:proteasome-mediated ubiquitin-dependent protein catabolic process"/>
    <property type="evidence" value="ECO:0007669"/>
    <property type="project" value="TreeGrafter"/>
</dbReference>
<dbReference type="STRING" id="65357.A0A024GAK5"/>
<dbReference type="GO" id="GO:0031464">
    <property type="term" value="C:Cul4A-RING E3 ubiquitin ligase complex"/>
    <property type="evidence" value="ECO:0007669"/>
    <property type="project" value="TreeGrafter"/>
</dbReference>
<gene>
    <name evidence="5" type="ORF">BN9_044880</name>
</gene>
<organism evidence="5 6">
    <name type="scientific">Albugo candida</name>
    <dbReference type="NCBI Taxonomy" id="65357"/>
    <lineage>
        <taxon>Eukaryota</taxon>
        <taxon>Sar</taxon>
        <taxon>Stramenopiles</taxon>
        <taxon>Oomycota</taxon>
        <taxon>Peronosporomycetes</taxon>
        <taxon>Albuginales</taxon>
        <taxon>Albuginaceae</taxon>
        <taxon>Albugo</taxon>
    </lineage>
</organism>
<dbReference type="InterPro" id="IPR042238">
    <property type="entry name" value="Rad28/ERCC8/Ckn1/ATCSA-1"/>
</dbReference>
<feature type="region of interest" description="Disordered" evidence="4">
    <location>
        <begin position="280"/>
        <end position="301"/>
    </location>
</feature>
<name>A0A024GAK5_9STRA</name>
<dbReference type="AlphaFoldDB" id="A0A024GAK5"/>
<dbReference type="Proteomes" id="UP000053237">
    <property type="component" value="Unassembled WGS sequence"/>
</dbReference>
<dbReference type="Gene3D" id="2.130.10.10">
    <property type="entry name" value="YVTN repeat-like/Quinoprotein amine dehydrogenase"/>
    <property type="match status" value="2"/>
</dbReference>
<dbReference type="GO" id="GO:0006283">
    <property type="term" value="P:transcription-coupled nucleotide-excision repair"/>
    <property type="evidence" value="ECO:0007669"/>
    <property type="project" value="InterPro"/>
</dbReference>
<dbReference type="PROSITE" id="PS50082">
    <property type="entry name" value="WD_REPEATS_2"/>
    <property type="match status" value="2"/>
</dbReference>
<keyword evidence="1 3" id="KW-0853">WD repeat</keyword>
<dbReference type="GO" id="GO:0000209">
    <property type="term" value="P:protein polyubiquitination"/>
    <property type="evidence" value="ECO:0007669"/>
    <property type="project" value="TreeGrafter"/>
</dbReference>
<evidence type="ECO:0008006" key="7">
    <source>
        <dbReference type="Google" id="ProtNLM"/>
    </source>
</evidence>
<evidence type="ECO:0000256" key="2">
    <source>
        <dbReference type="ARBA" id="ARBA00022737"/>
    </source>
</evidence>
<reference evidence="5 6" key="1">
    <citation type="submission" date="2012-05" db="EMBL/GenBank/DDBJ databases">
        <title>Recombination and specialization in a pathogen metapopulation.</title>
        <authorList>
            <person name="Gardiner A."/>
            <person name="Kemen E."/>
            <person name="Schultz-Larsen T."/>
            <person name="MacLean D."/>
            <person name="Van Oosterhout C."/>
            <person name="Jones J.D.G."/>
        </authorList>
    </citation>
    <scope>NUCLEOTIDE SEQUENCE [LARGE SCALE GENOMIC DNA]</scope>
    <source>
        <strain evidence="5 6">Ac Nc2</strain>
    </source>
</reference>
<dbReference type="InParanoid" id="A0A024GAK5"/>
<dbReference type="GO" id="GO:0000109">
    <property type="term" value="C:nucleotide-excision repair complex"/>
    <property type="evidence" value="ECO:0007669"/>
    <property type="project" value="TreeGrafter"/>
</dbReference>
<accession>A0A024GAK5</accession>
<evidence type="ECO:0000256" key="3">
    <source>
        <dbReference type="PROSITE-ProRule" id="PRU00221"/>
    </source>
</evidence>
<dbReference type="InterPro" id="IPR019775">
    <property type="entry name" value="WD40_repeat_CS"/>
</dbReference>
<feature type="repeat" description="WD" evidence="3">
    <location>
        <begin position="175"/>
        <end position="217"/>
    </location>
</feature>
<evidence type="ECO:0000256" key="1">
    <source>
        <dbReference type="ARBA" id="ARBA00022574"/>
    </source>
</evidence>
<dbReference type="EMBL" id="CAIX01000054">
    <property type="protein sequence ID" value="CCI43704.1"/>
    <property type="molecule type" value="Genomic_DNA"/>
</dbReference>
<dbReference type="Pfam" id="PF00400">
    <property type="entry name" value="WD40"/>
    <property type="match status" value="3"/>
</dbReference>
<dbReference type="PROSITE" id="PS50294">
    <property type="entry name" value="WD_REPEATS_REGION"/>
    <property type="match status" value="2"/>
</dbReference>
<dbReference type="PROSITE" id="PS00678">
    <property type="entry name" value="WD_REPEATS_1"/>
    <property type="match status" value="1"/>
</dbReference>
<keyword evidence="6" id="KW-1185">Reference proteome</keyword>
<dbReference type="InterPro" id="IPR001680">
    <property type="entry name" value="WD40_rpt"/>
</dbReference>
<dbReference type="OrthoDB" id="361494at2759"/>
<dbReference type="InterPro" id="IPR036322">
    <property type="entry name" value="WD40_repeat_dom_sf"/>
</dbReference>
<dbReference type="SMART" id="SM00320">
    <property type="entry name" value="WD40"/>
    <property type="match status" value="6"/>
</dbReference>
<sequence>MIASSSAFVYTPKTSIWCMEIDPIYDQYLLVGTSKSRLLLYDVAKFSSDSPEMPCNPSSYSQSLHNTSKNQSAVALQQSASTCPTLTSTLPSGVSSLSWYPDGGICVVSVFDEEGSVQIWDGNELAIVKTWKLGSKVFTVKFSACATTHSLAAASTGNGQIRLCDVATGASTHTLLGHKDSVWTLAWSPVNEYELATACSRGEIRFWDIRRSGMTACLYCTSQDGEAVVPSRAAVWEAQSSSLQTAEPRRTKMTKMSISSLSRQYRDIQRAKSTINVHLPRKQDKKKQRIDHQRRDPHLSASYSHVRAHNGGINSLCFTPNGRFLLSTGTDQTIRLWNTSNGSHAFVHYQDAKNGVMGRSVRMQCIQEADERSTVLFHPNGKLGELVSYLVHPNEEADTHLYRQAKSEKKLGVPLTCGSAPIIKSTAHFAAITSCVYRKSTCELYTAGEDGLIMRWKPKNDANWVTEEDSEGSEDKWSDLEEEEEERAMRFVPPILN</sequence>
<feature type="region of interest" description="Disordered" evidence="4">
    <location>
        <begin position="464"/>
        <end position="497"/>
    </location>
</feature>
<comment type="caution">
    <text evidence="5">The sequence shown here is derived from an EMBL/GenBank/DDBJ whole genome shotgun (WGS) entry which is preliminary data.</text>
</comment>
<evidence type="ECO:0000256" key="4">
    <source>
        <dbReference type="SAM" id="MobiDB-lite"/>
    </source>
</evidence>
<keyword evidence="2" id="KW-0677">Repeat</keyword>
<evidence type="ECO:0000313" key="5">
    <source>
        <dbReference type="EMBL" id="CCI43704.1"/>
    </source>
</evidence>
<dbReference type="InterPro" id="IPR015943">
    <property type="entry name" value="WD40/YVTN_repeat-like_dom_sf"/>
</dbReference>
<protein>
    <recommendedName>
        <fullName evidence="7">Anaphase-promoting complex subunit 4 WD40 domain-containing protein</fullName>
    </recommendedName>
</protein>
<dbReference type="SUPFAM" id="SSF50978">
    <property type="entry name" value="WD40 repeat-like"/>
    <property type="match status" value="1"/>
</dbReference>
<feature type="repeat" description="WD" evidence="3">
    <location>
        <begin position="306"/>
        <end position="347"/>
    </location>
</feature>
<dbReference type="PANTHER" id="PTHR46202:SF1">
    <property type="entry name" value="DNA EXCISION REPAIR PROTEIN ERCC-8"/>
    <property type="match status" value="1"/>
</dbReference>
<evidence type="ECO:0000313" key="6">
    <source>
        <dbReference type="Proteomes" id="UP000053237"/>
    </source>
</evidence>
<dbReference type="PANTHER" id="PTHR46202">
    <property type="entry name" value="DNA EXCISION REPAIR PROTEIN ERCC-8"/>
    <property type="match status" value="1"/>
</dbReference>